<comment type="subcellular location">
    <subcellularLocation>
        <location evidence="2">Cell membrane</location>
        <topology evidence="2">Multi-pass membrane protein</topology>
    </subcellularLocation>
</comment>
<keyword evidence="7" id="KW-0547">Nucleotide-binding</keyword>
<dbReference type="SMART" id="SM00448">
    <property type="entry name" value="REC"/>
    <property type="match status" value="1"/>
</dbReference>
<dbReference type="InterPro" id="IPR001789">
    <property type="entry name" value="Sig_transdc_resp-reg_receiver"/>
</dbReference>
<feature type="domain" description="WH2" evidence="19">
    <location>
        <begin position="621"/>
        <end position="638"/>
    </location>
</feature>
<dbReference type="InterPro" id="IPR004358">
    <property type="entry name" value="Sig_transdc_His_kin-like_C"/>
</dbReference>
<evidence type="ECO:0000256" key="6">
    <source>
        <dbReference type="ARBA" id="ARBA00022692"/>
    </source>
</evidence>
<dbReference type="CDD" id="cd17546">
    <property type="entry name" value="REC_hyHK_CKI1_RcsC-like"/>
    <property type="match status" value="1"/>
</dbReference>
<evidence type="ECO:0000256" key="7">
    <source>
        <dbReference type="ARBA" id="ARBA00022741"/>
    </source>
</evidence>
<dbReference type="SMART" id="SM00388">
    <property type="entry name" value="HisKA"/>
    <property type="match status" value="1"/>
</dbReference>
<evidence type="ECO:0000256" key="12">
    <source>
        <dbReference type="PROSITE-ProRule" id="PRU00110"/>
    </source>
</evidence>
<dbReference type="SMART" id="SM00387">
    <property type="entry name" value="HATPase_c"/>
    <property type="match status" value="1"/>
</dbReference>
<evidence type="ECO:0000256" key="14">
    <source>
        <dbReference type="SAM" id="Coils"/>
    </source>
</evidence>
<evidence type="ECO:0000313" key="20">
    <source>
        <dbReference type="EMBL" id="RKS55175.1"/>
    </source>
</evidence>
<dbReference type="Gene3D" id="1.20.120.160">
    <property type="entry name" value="HPT domain"/>
    <property type="match status" value="1"/>
</dbReference>
<accession>A0A495PVF1</accession>
<dbReference type="PROSITE" id="PS50109">
    <property type="entry name" value="HIS_KIN"/>
    <property type="match status" value="1"/>
</dbReference>
<evidence type="ECO:0000256" key="10">
    <source>
        <dbReference type="ARBA" id="ARBA00023012"/>
    </source>
</evidence>
<dbReference type="PANTHER" id="PTHR45339">
    <property type="entry name" value="HYBRID SIGNAL TRANSDUCTION HISTIDINE KINASE J"/>
    <property type="match status" value="1"/>
</dbReference>
<keyword evidence="5 13" id="KW-0597">Phosphoprotein</keyword>
<evidence type="ECO:0000256" key="2">
    <source>
        <dbReference type="ARBA" id="ARBA00004651"/>
    </source>
</evidence>
<dbReference type="InterPro" id="IPR003124">
    <property type="entry name" value="WH2_dom"/>
</dbReference>
<keyword evidence="21" id="KW-1185">Reference proteome</keyword>
<feature type="domain" description="Histidine kinase" evidence="16">
    <location>
        <begin position="322"/>
        <end position="543"/>
    </location>
</feature>
<protein>
    <recommendedName>
        <fullName evidence="3">histidine kinase</fullName>
        <ecNumber evidence="3">2.7.13.3</ecNumber>
    </recommendedName>
</protein>
<dbReference type="Pfam" id="PF00512">
    <property type="entry name" value="HisKA"/>
    <property type="match status" value="1"/>
</dbReference>
<dbReference type="InterPro" id="IPR005467">
    <property type="entry name" value="His_kinase_dom"/>
</dbReference>
<evidence type="ECO:0000256" key="11">
    <source>
        <dbReference type="ARBA" id="ARBA00023136"/>
    </source>
</evidence>
<feature type="transmembrane region" description="Helical" evidence="15">
    <location>
        <begin position="269"/>
        <end position="289"/>
    </location>
</feature>
<dbReference type="InterPro" id="IPR036641">
    <property type="entry name" value="HPT_dom_sf"/>
</dbReference>
<evidence type="ECO:0000256" key="15">
    <source>
        <dbReference type="SAM" id="Phobius"/>
    </source>
</evidence>
<dbReference type="SUPFAM" id="SSF47226">
    <property type="entry name" value="Histidine-containing phosphotransfer domain, HPT domain"/>
    <property type="match status" value="1"/>
</dbReference>
<dbReference type="SUPFAM" id="SSF52172">
    <property type="entry name" value="CheY-like"/>
    <property type="match status" value="1"/>
</dbReference>
<evidence type="ECO:0000259" key="19">
    <source>
        <dbReference type="PROSITE" id="PS51082"/>
    </source>
</evidence>
<dbReference type="AlphaFoldDB" id="A0A495PVF1"/>
<reference evidence="20 21" key="1">
    <citation type="submission" date="2018-10" db="EMBL/GenBank/DDBJ databases">
        <title>Genomic Encyclopedia of Archaeal and Bacterial Type Strains, Phase II (KMG-II): from individual species to whole genera.</title>
        <authorList>
            <person name="Goeker M."/>
        </authorList>
    </citation>
    <scope>NUCLEOTIDE SEQUENCE [LARGE SCALE GENOMIC DNA]</scope>
    <source>
        <strain evidence="20 21">DSM 19839</strain>
    </source>
</reference>
<dbReference type="FunFam" id="3.30.565.10:FF:000010">
    <property type="entry name" value="Sensor histidine kinase RcsC"/>
    <property type="match status" value="1"/>
</dbReference>
<dbReference type="GO" id="GO:0003779">
    <property type="term" value="F:actin binding"/>
    <property type="evidence" value="ECO:0007669"/>
    <property type="project" value="InterPro"/>
</dbReference>
<name>A0A495PVF1_9FLAO</name>
<dbReference type="Gene3D" id="3.30.565.10">
    <property type="entry name" value="Histidine kinase-like ATPase, C-terminal domain"/>
    <property type="match status" value="1"/>
</dbReference>
<evidence type="ECO:0000259" key="17">
    <source>
        <dbReference type="PROSITE" id="PS50110"/>
    </source>
</evidence>
<evidence type="ECO:0000256" key="9">
    <source>
        <dbReference type="ARBA" id="ARBA00022989"/>
    </source>
</evidence>
<evidence type="ECO:0000256" key="3">
    <source>
        <dbReference type="ARBA" id="ARBA00012438"/>
    </source>
</evidence>
<keyword evidence="4" id="KW-1003">Cell membrane</keyword>
<keyword evidence="8" id="KW-0067">ATP-binding</keyword>
<dbReference type="InterPro" id="IPR008207">
    <property type="entry name" value="Sig_transdc_His_kin_Hpt_dom"/>
</dbReference>
<evidence type="ECO:0000256" key="1">
    <source>
        <dbReference type="ARBA" id="ARBA00000085"/>
    </source>
</evidence>
<feature type="modified residue" description="4-aspartylphosphate" evidence="13">
    <location>
        <position position="614"/>
    </location>
</feature>
<dbReference type="SUPFAM" id="SSF47384">
    <property type="entry name" value="Homodimeric domain of signal transducing histidine kinase"/>
    <property type="match status" value="1"/>
</dbReference>
<keyword evidence="9 15" id="KW-1133">Transmembrane helix</keyword>
<evidence type="ECO:0000313" key="21">
    <source>
        <dbReference type="Proteomes" id="UP000276282"/>
    </source>
</evidence>
<dbReference type="Gene3D" id="3.40.50.2300">
    <property type="match status" value="1"/>
</dbReference>
<comment type="catalytic activity">
    <reaction evidence="1">
        <text>ATP + protein L-histidine = ADP + protein N-phospho-L-histidine.</text>
        <dbReference type="EC" id="2.7.13.3"/>
    </reaction>
</comment>
<evidence type="ECO:0000256" key="5">
    <source>
        <dbReference type="ARBA" id="ARBA00022553"/>
    </source>
</evidence>
<dbReference type="Proteomes" id="UP000276282">
    <property type="component" value="Unassembled WGS sequence"/>
</dbReference>
<dbReference type="GO" id="GO:0000155">
    <property type="term" value="F:phosphorelay sensor kinase activity"/>
    <property type="evidence" value="ECO:0007669"/>
    <property type="project" value="InterPro"/>
</dbReference>
<feature type="modified residue" description="Phosphohistidine" evidence="12">
    <location>
        <position position="752"/>
    </location>
</feature>
<dbReference type="CDD" id="cd16922">
    <property type="entry name" value="HATPase_EvgS-ArcB-TorS-like"/>
    <property type="match status" value="1"/>
</dbReference>
<dbReference type="PANTHER" id="PTHR45339:SF1">
    <property type="entry name" value="HYBRID SIGNAL TRANSDUCTION HISTIDINE KINASE J"/>
    <property type="match status" value="1"/>
</dbReference>
<comment type="caution">
    <text evidence="20">The sequence shown here is derived from an EMBL/GenBank/DDBJ whole genome shotgun (WGS) entry which is preliminary data.</text>
</comment>
<dbReference type="Gene3D" id="1.10.287.130">
    <property type="match status" value="1"/>
</dbReference>
<dbReference type="Pfam" id="PF00072">
    <property type="entry name" value="Response_reg"/>
    <property type="match status" value="1"/>
</dbReference>
<organism evidence="20 21">
    <name type="scientific">Gillisia mitskevichiae</name>
    <dbReference type="NCBI Taxonomy" id="270921"/>
    <lineage>
        <taxon>Bacteria</taxon>
        <taxon>Pseudomonadati</taxon>
        <taxon>Bacteroidota</taxon>
        <taxon>Flavobacteriia</taxon>
        <taxon>Flavobacteriales</taxon>
        <taxon>Flavobacteriaceae</taxon>
        <taxon>Gillisia</taxon>
    </lineage>
</organism>
<keyword evidence="10" id="KW-0902">Two-component regulatory system</keyword>
<dbReference type="EMBL" id="RBLG01000001">
    <property type="protein sequence ID" value="RKS55175.1"/>
    <property type="molecule type" value="Genomic_DNA"/>
</dbReference>
<keyword evidence="14" id="KW-0175">Coiled coil</keyword>
<dbReference type="InterPro" id="IPR011006">
    <property type="entry name" value="CheY-like_superfamily"/>
</dbReference>
<dbReference type="PROSITE" id="PS50894">
    <property type="entry name" value="HPT"/>
    <property type="match status" value="1"/>
</dbReference>
<feature type="domain" description="HPt" evidence="18">
    <location>
        <begin position="713"/>
        <end position="806"/>
    </location>
</feature>
<dbReference type="PROSITE" id="PS51082">
    <property type="entry name" value="WH2"/>
    <property type="match status" value="1"/>
</dbReference>
<dbReference type="SUPFAM" id="SSF55874">
    <property type="entry name" value="ATPase domain of HSP90 chaperone/DNA topoisomerase II/histidine kinase"/>
    <property type="match status" value="1"/>
</dbReference>
<feature type="transmembrane region" description="Helical" evidence="15">
    <location>
        <begin position="12"/>
        <end position="31"/>
    </location>
</feature>
<keyword evidence="6 15" id="KW-0812">Transmembrane</keyword>
<dbReference type="InterPro" id="IPR003661">
    <property type="entry name" value="HisK_dim/P_dom"/>
</dbReference>
<dbReference type="PRINTS" id="PR00344">
    <property type="entry name" value="BCTRLSENSOR"/>
</dbReference>
<evidence type="ECO:0000256" key="13">
    <source>
        <dbReference type="PROSITE-ProRule" id="PRU00169"/>
    </source>
</evidence>
<dbReference type="EC" id="2.7.13.3" evidence="3"/>
<dbReference type="GO" id="GO:0005886">
    <property type="term" value="C:plasma membrane"/>
    <property type="evidence" value="ECO:0007669"/>
    <property type="project" value="UniProtKB-SubCell"/>
</dbReference>
<dbReference type="CDD" id="cd00082">
    <property type="entry name" value="HisKA"/>
    <property type="match status" value="1"/>
</dbReference>
<evidence type="ECO:0000256" key="4">
    <source>
        <dbReference type="ARBA" id="ARBA00022475"/>
    </source>
</evidence>
<feature type="coiled-coil region" evidence="14">
    <location>
        <begin position="198"/>
        <end position="225"/>
    </location>
</feature>
<dbReference type="GO" id="GO:0005524">
    <property type="term" value="F:ATP binding"/>
    <property type="evidence" value="ECO:0007669"/>
    <property type="project" value="UniProtKB-KW"/>
</dbReference>
<dbReference type="InterPro" id="IPR036097">
    <property type="entry name" value="HisK_dim/P_sf"/>
</dbReference>
<sequence length="806" mass="91791">MQNTKRSITFKVIIGYLMVAAVAAIAVWFTYAQVVKFSSINQSNDQNNQQLVLVSEIATALYETESTGRQFIQTGDTTDLNRYSGQIDGIQESINVLKTTYADSVMKVELDSISNLLSLKSENLEELLKLRSRDRNTSFYTEVIQELEKVDESFKDQNYDKRFANLEPHQRRVLIRLLEFSKDDNNEQLSSISADSLVTSVKKVLNELERENQKFRAIINKKENELLDNDLILNDQLRNLLASVEQEERATTLNRAKRSQEMLSEVSQILLFVGGASVLIVLFFLFLIIRDVSRSQRYRIQLEEAKAFTESLMIRREQFMATITHDLRSPLNTVLGYTELIAKTPLNNKQEHYLGHLKKSSEFILHLVNDLLDLSKLDAGKMQIEKLPFNAKNLLEETFYNIIPEDDPKNLQLIVKAEESADTNVLSDPFRIKQILSNLINNSYKFTDEGNLTVSVSLEKQIEDRYILTYRIKDTGLGISKDKQQEIFEEFSQEHRQIEKKYGGTGLGLAISKRITKLLNGELSLESEPGIGSEFILKIPVIKLKNNLETVPESLTRNTHLNGKNILAVDDESSQLALSRELIKSIGMNCDIAQDGNEALEKLRQKKYDLVLTDIQMPSMDGFELLKAIQSKIKLKHIPVIAASGRTTLTDSDYLEAGFSGSLLKPYRPQELLQKIGDVLNLELETNSGIKINSEESSEEFSLEEILLFAGDDKNALNTILKVFVDASRKNIAEINKAITNKNKHKIPAIAHKMLPMYKQLNTRNIVFQLQQLEKEVPEYFEDQKIQGLITDIEALLAKLEREIIV</sequence>
<evidence type="ECO:0000256" key="8">
    <source>
        <dbReference type="ARBA" id="ARBA00022840"/>
    </source>
</evidence>
<dbReference type="RefSeq" id="WP_245983947.1">
    <property type="nucleotide sequence ID" value="NZ_RBLG01000001.1"/>
</dbReference>
<dbReference type="PROSITE" id="PS50110">
    <property type="entry name" value="RESPONSE_REGULATORY"/>
    <property type="match status" value="1"/>
</dbReference>
<dbReference type="InterPro" id="IPR036890">
    <property type="entry name" value="HATPase_C_sf"/>
</dbReference>
<keyword evidence="11 15" id="KW-0472">Membrane</keyword>
<evidence type="ECO:0000259" key="16">
    <source>
        <dbReference type="PROSITE" id="PS50109"/>
    </source>
</evidence>
<dbReference type="InterPro" id="IPR003594">
    <property type="entry name" value="HATPase_dom"/>
</dbReference>
<dbReference type="Pfam" id="PF02518">
    <property type="entry name" value="HATPase_c"/>
    <property type="match status" value="1"/>
</dbReference>
<gene>
    <name evidence="20" type="ORF">BC962_0134</name>
</gene>
<feature type="domain" description="Response regulatory" evidence="17">
    <location>
        <begin position="565"/>
        <end position="680"/>
    </location>
</feature>
<evidence type="ECO:0000259" key="18">
    <source>
        <dbReference type="PROSITE" id="PS50894"/>
    </source>
</evidence>
<proteinExistence type="predicted"/>